<gene>
    <name evidence="2" type="ORF">E2C01_037442</name>
</gene>
<accession>A0A5B7F857</accession>
<feature type="region of interest" description="Disordered" evidence="1">
    <location>
        <begin position="1"/>
        <end position="33"/>
    </location>
</feature>
<evidence type="ECO:0000256" key="1">
    <source>
        <dbReference type="SAM" id="MobiDB-lite"/>
    </source>
</evidence>
<dbReference type="AlphaFoldDB" id="A0A5B7F857"/>
<organism evidence="2 3">
    <name type="scientific">Portunus trituberculatus</name>
    <name type="common">Swimming crab</name>
    <name type="synonym">Neptunus trituberculatus</name>
    <dbReference type="NCBI Taxonomy" id="210409"/>
    <lineage>
        <taxon>Eukaryota</taxon>
        <taxon>Metazoa</taxon>
        <taxon>Ecdysozoa</taxon>
        <taxon>Arthropoda</taxon>
        <taxon>Crustacea</taxon>
        <taxon>Multicrustacea</taxon>
        <taxon>Malacostraca</taxon>
        <taxon>Eumalacostraca</taxon>
        <taxon>Eucarida</taxon>
        <taxon>Decapoda</taxon>
        <taxon>Pleocyemata</taxon>
        <taxon>Brachyura</taxon>
        <taxon>Eubrachyura</taxon>
        <taxon>Portunoidea</taxon>
        <taxon>Portunidae</taxon>
        <taxon>Portuninae</taxon>
        <taxon>Portunus</taxon>
    </lineage>
</organism>
<keyword evidence="3" id="KW-1185">Reference proteome</keyword>
<name>A0A5B7F857_PORTR</name>
<reference evidence="2 3" key="1">
    <citation type="submission" date="2019-05" db="EMBL/GenBank/DDBJ databases">
        <title>Another draft genome of Portunus trituberculatus and its Hox gene families provides insights of decapod evolution.</title>
        <authorList>
            <person name="Jeong J.-H."/>
            <person name="Song I."/>
            <person name="Kim S."/>
            <person name="Choi T."/>
            <person name="Kim D."/>
            <person name="Ryu S."/>
            <person name="Kim W."/>
        </authorList>
    </citation>
    <scope>NUCLEOTIDE SEQUENCE [LARGE SCALE GENOMIC DNA]</scope>
    <source>
        <tissue evidence="2">Muscle</tissue>
    </source>
</reference>
<dbReference type="EMBL" id="VSRR010005992">
    <property type="protein sequence ID" value="MPC43790.1"/>
    <property type="molecule type" value="Genomic_DNA"/>
</dbReference>
<feature type="compositionally biased region" description="Basic and acidic residues" evidence="1">
    <location>
        <begin position="11"/>
        <end position="24"/>
    </location>
</feature>
<proteinExistence type="predicted"/>
<comment type="caution">
    <text evidence="2">The sequence shown here is derived from an EMBL/GenBank/DDBJ whole genome shotgun (WGS) entry which is preliminary data.</text>
</comment>
<evidence type="ECO:0000313" key="3">
    <source>
        <dbReference type="Proteomes" id="UP000324222"/>
    </source>
</evidence>
<evidence type="ECO:0000313" key="2">
    <source>
        <dbReference type="EMBL" id="MPC43790.1"/>
    </source>
</evidence>
<sequence>MLLQNISRSKMFREKTDESSRLDRTFPSVTGVDKNDQMATRHTCRRSGGCSSLFEYIHTRWAWGSVSTFKRWAALLKNRETDIDNKT</sequence>
<dbReference type="Proteomes" id="UP000324222">
    <property type="component" value="Unassembled WGS sequence"/>
</dbReference>
<protein>
    <submittedName>
        <fullName evidence="2">Uncharacterized protein</fullName>
    </submittedName>
</protein>